<organism evidence="1 2">
    <name type="scientific">Prunus dulcis</name>
    <name type="common">Almond</name>
    <name type="synonym">Amygdalus dulcis</name>
    <dbReference type="NCBI Taxonomy" id="3755"/>
    <lineage>
        <taxon>Eukaryota</taxon>
        <taxon>Viridiplantae</taxon>
        <taxon>Streptophyta</taxon>
        <taxon>Embryophyta</taxon>
        <taxon>Tracheophyta</taxon>
        <taxon>Spermatophyta</taxon>
        <taxon>Magnoliopsida</taxon>
        <taxon>eudicotyledons</taxon>
        <taxon>Gunneridae</taxon>
        <taxon>Pentapetalae</taxon>
        <taxon>rosids</taxon>
        <taxon>fabids</taxon>
        <taxon>Rosales</taxon>
        <taxon>Rosaceae</taxon>
        <taxon>Amygdaloideae</taxon>
        <taxon>Amygdaleae</taxon>
        <taxon>Prunus</taxon>
    </lineage>
</organism>
<reference evidence="1 2" key="1">
    <citation type="journal article" date="2022" name="G3 (Bethesda)">
        <title>Whole-genome sequence and methylome profiling of the almond [Prunus dulcis (Mill.) D.A. Webb] cultivar 'Nonpareil'.</title>
        <authorList>
            <person name="D'Amico-Willman K.M."/>
            <person name="Ouma W.Z."/>
            <person name="Meulia T."/>
            <person name="Sideli G.M."/>
            <person name="Gradziel T.M."/>
            <person name="Fresnedo-Ramirez J."/>
        </authorList>
    </citation>
    <scope>NUCLEOTIDE SEQUENCE [LARGE SCALE GENOMIC DNA]</scope>
    <source>
        <strain evidence="1">Clone GOH B32 T37-40</strain>
    </source>
</reference>
<protein>
    <submittedName>
        <fullName evidence="1">Uncharacterized protein</fullName>
    </submittedName>
</protein>
<keyword evidence="2" id="KW-1185">Reference proteome</keyword>
<evidence type="ECO:0000313" key="2">
    <source>
        <dbReference type="Proteomes" id="UP001054821"/>
    </source>
</evidence>
<dbReference type="Proteomes" id="UP001054821">
    <property type="component" value="Chromosome 1"/>
</dbReference>
<gene>
    <name evidence="1" type="ORF">L3X38_004308</name>
</gene>
<sequence length="90" mass="10375">MAAGIRRTIPRNFWVRSCQFLGSILARFSVDSLGIKAGYEYVWEEEGEAKSVQVVALNLVARRRRNGCLKMAVRNIHERKKKSGFKNYEL</sequence>
<evidence type="ECO:0000313" key="1">
    <source>
        <dbReference type="EMBL" id="KAI5351417.1"/>
    </source>
</evidence>
<dbReference type="EMBL" id="JAJFAZ020000001">
    <property type="protein sequence ID" value="KAI5351417.1"/>
    <property type="molecule type" value="Genomic_DNA"/>
</dbReference>
<name>A0AAD4ZNR6_PRUDU</name>
<comment type="caution">
    <text evidence="1">The sequence shown here is derived from an EMBL/GenBank/DDBJ whole genome shotgun (WGS) entry which is preliminary data.</text>
</comment>
<accession>A0AAD4ZNR6</accession>
<dbReference type="AlphaFoldDB" id="A0AAD4ZNR6"/>
<proteinExistence type="predicted"/>